<dbReference type="PROSITE" id="PS50088">
    <property type="entry name" value="ANK_REPEAT"/>
    <property type="match status" value="3"/>
</dbReference>
<dbReference type="PANTHER" id="PTHR24171">
    <property type="entry name" value="ANKYRIN REPEAT DOMAIN-CONTAINING PROTEIN 39-RELATED"/>
    <property type="match status" value="1"/>
</dbReference>
<keyword evidence="2 3" id="KW-0040">ANK repeat</keyword>
<feature type="repeat" description="ANK" evidence="3">
    <location>
        <begin position="66"/>
        <end position="98"/>
    </location>
</feature>
<gene>
    <name evidence="4" type="ORF">P154DRAFT_106242</name>
</gene>
<evidence type="ECO:0000256" key="3">
    <source>
        <dbReference type="PROSITE-ProRule" id="PRU00023"/>
    </source>
</evidence>
<evidence type="ECO:0000256" key="2">
    <source>
        <dbReference type="ARBA" id="ARBA00023043"/>
    </source>
</evidence>
<accession>A0A6A5VVM2</accession>
<dbReference type="OrthoDB" id="3672964at2759"/>
<dbReference type="SMART" id="SM00248">
    <property type="entry name" value="ANK"/>
    <property type="match status" value="3"/>
</dbReference>
<dbReference type="PANTHER" id="PTHR24171:SF9">
    <property type="entry name" value="ANKYRIN REPEAT DOMAIN-CONTAINING PROTEIN 39"/>
    <property type="match status" value="1"/>
</dbReference>
<dbReference type="SUPFAM" id="SSF48403">
    <property type="entry name" value="Ankyrin repeat"/>
    <property type="match status" value="1"/>
</dbReference>
<evidence type="ECO:0000313" key="5">
    <source>
        <dbReference type="Proteomes" id="UP000799779"/>
    </source>
</evidence>
<sequence>MGCKSQINTRITTPNVFVDGYFGQDNDLDDDEPFQTNLHIAAEAGHDSLVGLLLGLGYSVDELDSDGNTALHRASLGKHVKVMLRLLKIGANPNATNVHGWTPVHMAFSLGSMEVVEVLVRHGGDLNKRAKGKLSCDKFKEALAAKD</sequence>
<dbReference type="PRINTS" id="PR01415">
    <property type="entry name" value="ANKYRIN"/>
</dbReference>
<dbReference type="InterPro" id="IPR036770">
    <property type="entry name" value="Ankyrin_rpt-contain_sf"/>
</dbReference>
<evidence type="ECO:0000313" key="4">
    <source>
        <dbReference type="EMBL" id="KAF1993034.1"/>
    </source>
</evidence>
<reference evidence="4" key="1">
    <citation type="journal article" date="2020" name="Stud. Mycol.">
        <title>101 Dothideomycetes genomes: a test case for predicting lifestyles and emergence of pathogens.</title>
        <authorList>
            <person name="Haridas S."/>
            <person name="Albert R."/>
            <person name="Binder M."/>
            <person name="Bloem J."/>
            <person name="Labutti K."/>
            <person name="Salamov A."/>
            <person name="Andreopoulos B."/>
            <person name="Baker S."/>
            <person name="Barry K."/>
            <person name="Bills G."/>
            <person name="Bluhm B."/>
            <person name="Cannon C."/>
            <person name="Castanera R."/>
            <person name="Culley D."/>
            <person name="Daum C."/>
            <person name="Ezra D."/>
            <person name="Gonzalez J."/>
            <person name="Henrissat B."/>
            <person name="Kuo A."/>
            <person name="Liang C."/>
            <person name="Lipzen A."/>
            <person name="Lutzoni F."/>
            <person name="Magnuson J."/>
            <person name="Mondo S."/>
            <person name="Nolan M."/>
            <person name="Ohm R."/>
            <person name="Pangilinan J."/>
            <person name="Park H.-J."/>
            <person name="Ramirez L."/>
            <person name="Alfaro M."/>
            <person name="Sun H."/>
            <person name="Tritt A."/>
            <person name="Yoshinaga Y."/>
            <person name="Zwiers L.-H."/>
            <person name="Turgeon B."/>
            <person name="Goodwin S."/>
            <person name="Spatafora J."/>
            <person name="Crous P."/>
            <person name="Grigoriev I."/>
        </authorList>
    </citation>
    <scope>NUCLEOTIDE SEQUENCE</scope>
    <source>
        <strain evidence="4">CBS 123094</strain>
    </source>
</reference>
<dbReference type="Proteomes" id="UP000799779">
    <property type="component" value="Unassembled WGS sequence"/>
</dbReference>
<proteinExistence type="predicted"/>
<evidence type="ECO:0000256" key="1">
    <source>
        <dbReference type="ARBA" id="ARBA00022737"/>
    </source>
</evidence>
<dbReference type="Gene3D" id="1.25.40.20">
    <property type="entry name" value="Ankyrin repeat-containing domain"/>
    <property type="match status" value="2"/>
</dbReference>
<dbReference type="InterPro" id="IPR002110">
    <property type="entry name" value="Ankyrin_rpt"/>
</dbReference>
<name>A0A6A5VVM2_9PLEO</name>
<dbReference type="PROSITE" id="PS50297">
    <property type="entry name" value="ANK_REP_REGION"/>
    <property type="match status" value="2"/>
</dbReference>
<dbReference type="EMBL" id="ML977738">
    <property type="protein sequence ID" value="KAF1993034.1"/>
    <property type="molecule type" value="Genomic_DNA"/>
</dbReference>
<feature type="repeat" description="ANK" evidence="3">
    <location>
        <begin position="99"/>
        <end position="131"/>
    </location>
</feature>
<keyword evidence="1" id="KW-0677">Repeat</keyword>
<organism evidence="4 5">
    <name type="scientific">Amniculicola lignicola CBS 123094</name>
    <dbReference type="NCBI Taxonomy" id="1392246"/>
    <lineage>
        <taxon>Eukaryota</taxon>
        <taxon>Fungi</taxon>
        <taxon>Dikarya</taxon>
        <taxon>Ascomycota</taxon>
        <taxon>Pezizomycotina</taxon>
        <taxon>Dothideomycetes</taxon>
        <taxon>Pleosporomycetidae</taxon>
        <taxon>Pleosporales</taxon>
        <taxon>Amniculicolaceae</taxon>
        <taxon>Amniculicola</taxon>
    </lineage>
</organism>
<feature type="repeat" description="ANK" evidence="3">
    <location>
        <begin position="33"/>
        <end position="65"/>
    </location>
</feature>
<dbReference type="AlphaFoldDB" id="A0A6A5VVM2"/>
<keyword evidence="5" id="KW-1185">Reference proteome</keyword>
<dbReference type="Pfam" id="PF12796">
    <property type="entry name" value="Ank_2"/>
    <property type="match status" value="1"/>
</dbReference>
<protein>
    <submittedName>
        <fullName evidence="4">Ankyrin</fullName>
    </submittedName>
</protein>